<dbReference type="PANTHER" id="PTHR44520">
    <property type="entry name" value="RESPONSE REGULATOR RCP1-RELATED"/>
    <property type="match status" value="1"/>
</dbReference>
<dbReference type="Gene3D" id="3.40.50.2300">
    <property type="match status" value="1"/>
</dbReference>
<evidence type="ECO:0000259" key="2">
    <source>
        <dbReference type="PROSITE" id="PS50110"/>
    </source>
</evidence>
<organism evidence="3">
    <name type="scientific">Flavobacterium sp. WC2409</name>
    <dbReference type="NCBI Taxonomy" id="3234139"/>
    <lineage>
        <taxon>Bacteria</taxon>
        <taxon>Pseudomonadati</taxon>
        <taxon>Bacteroidota</taxon>
        <taxon>Flavobacteriia</taxon>
        <taxon>Flavobacteriales</taxon>
        <taxon>Flavobacteriaceae</taxon>
        <taxon>Flavobacterium</taxon>
    </lineage>
</organism>
<evidence type="ECO:0000256" key="1">
    <source>
        <dbReference type="PROSITE-ProRule" id="PRU00169"/>
    </source>
</evidence>
<dbReference type="InterPro" id="IPR011006">
    <property type="entry name" value="CheY-like_superfamily"/>
</dbReference>
<dbReference type="PANTHER" id="PTHR44520:SF2">
    <property type="entry name" value="RESPONSE REGULATOR RCP1"/>
    <property type="match status" value="1"/>
</dbReference>
<dbReference type="SMART" id="SM00448">
    <property type="entry name" value="REC"/>
    <property type="match status" value="1"/>
</dbReference>
<proteinExistence type="predicted"/>
<sequence length="140" mass="16015">MKNLNIIVVDNKIDAQSTKDIFLGLNYQSIIYLAENEIEAWSLLQCNTKLSPVPKVIFIDINREGVNGMELLKKIRKHPILKSLLVFVLTNSDSNKNEALDLNIAGFIHKPMDKDKITEVYSILNAYLDIIEFPRDNNKI</sequence>
<feature type="modified residue" description="4-aspartylphosphate" evidence="1">
    <location>
        <position position="60"/>
    </location>
</feature>
<gene>
    <name evidence="3" type="ORF">AB3G34_09135</name>
</gene>
<dbReference type="GO" id="GO:0000160">
    <property type="term" value="P:phosphorelay signal transduction system"/>
    <property type="evidence" value="ECO:0007669"/>
    <property type="project" value="InterPro"/>
</dbReference>
<dbReference type="EMBL" id="CP165625">
    <property type="protein sequence ID" value="XDU94057.1"/>
    <property type="molecule type" value="Genomic_DNA"/>
</dbReference>
<feature type="domain" description="Response regulatory" evidence="2">
    <location>
        <begin position="4"/>
        <end position="125"/>
    </location>
</feature>
<dbReference type="PROSITE" id="PS50110">
    <property type="entry name" value="RESPONSE_REGULATORY"/>
    <property type="match status" value="1"/>
</dbReference>
<evidence type="ECO:0000313" key="3">
    <source>
        <dbReference type="EMBL" id="XDU94057.1"/>
    </source>
</evidence>
<dbReference type="Pfam" id="PF00072">
    <property type="entry name" value="Response_reg"/>
    <property type="match status" value="1"/>
</dbReference>
<accession>A0AB39VYC6</accession>
<protein>
    <submittedName>
        <fullName evidence="3">Response regulator</fullName>
    </submittedName>
</protein>
<dbReference type="InterPro" id="IPR001789">
    <property type="entry name" value="Sig_transdc_resp-reg_receiver"/>
</dbReference>
<dbReference type="SUPFAM" id="SSF52172">
    <property type="entry name" value="CheY-like"/>
    <property type="match status" value="1"/>
</dbReference>
<reference evidence="3" key="1">
    <citation type="submission" date="2024-07" db="EMBL/GenBank/DDBJ databases">
        <authorList>
            <person name="Biller S.J."/>
        </authorList>
    </citation>
    <scope>NUCLEOTIDE SEQUENCE</scope>
    <source>
        <strain evidence="3">WC2409</strain>
    </source>
</reference>
<keyword evidence="1" id="KW-0597">Phosphoprotein</keyword>
<dbReference type="AlphaFoldDB" id="A0AB39VYC6"/>
<dbReference type="RefSeq" id="WP_369752225.1">
    <property type="nucleotide sequence ID" value="NZ_CP165625.1"/>
</dbReference>
<name>A0AB39VYC6_9FLAO</name>
<dbReference type="InterPro" id="IPR052893">
    <property type="entry name" value="TCS_response_regulator"/>
</dbReference>